<evidence type="ECO:0000256" key="5">
    <source>
        <dbReference type="ARBA" id="ARBA00023136"/>
    </source>
</evidence>
<dbReference type="AlphaFoldDB" id="A0A543FYT4"/>
<feature type="transmembrane region" description="Helical" evidence="6">
    <location>
        <begin position="263"/>
        <end position="281"/>
    </location>
</feature>
<evidence type="ECO:0000256" key="2">
    <source>
        <dbReference type="ARBA" id="ARBA00007362"/>
    </source>
</evidence>
<dbReference type="Proteomes" id="UP000319818">
    <property type="component" value="Unassembled WGS sequence"/>
</dbReference>
<feature type="domain" description="EamA" evidence="7">
    <location>
        <begin position="7"/>
        <end position="136"/>
    </location>
</feature>
<proteinExistence type="inferred from homology"/>
<feature type="transmembrane region" description="Helical" evidence="6">
    <location>
        <begin position="147"/>
        <end position="166"/>
    </location>
</feature>
<evidence type="ECO:0000256" key="1">
    <source>
        <dbReference type="ARBA" id="ARBA00004141"/>
    </source>
</evidence>
<feature type="transmembrane region" description="Helical" evidence="6">
    <location>
        <begin position="32"/>
        <end position="52"/>
    </location>
</feature>
<dbReference type="PANTHER" id="PTHR32322">
    <property type="entry name" value="INNER MEMBRANE TRANSPORTER"/>
    <property type="match status" value="1"/>
</dbReference>
<feature type="transmembrane region" description="Helical" evidence="6">
    <location>
        <begin position="7"/>
        <end position="26"/>
    </location>
</feature>
<keyword evidence="5 6" id="KW-0472">Membrane</keyword>
<dbReference type="EMBL" id="VFPH01000002">
    <property type="protein sequence ID" value="TQM38998.1"/>
    <property type="molecule type" value="Genomic_DNA"/>
</dbReference>
<feature type="transmembrane region" description="Helical" evidence="6">
    <location>
        <begin position="178"/>
        <end position="196"/>
    </location>
</feature>
<dbReference type="SUPFAM" id="SSF103481">
    <property type="entry name" value="Multidrug resistance efflux transporter EmrE"/>
    <property type="match status" value="2"/>
</dbReference>
<feature type="transmembrane region" description="Helical" evidence="6">
    <location>
        <begin position="64"/>
        <end position="82"/>
    </location>
</feature>
<keyword evidence="3 6" id="KW-0812">Transmembrane</keyword>
<sequence>MSGRGWVLFGLMGVLWGIPYLMIKIAVEGVSVPVLVFARTAVGAAVLLPLAFRAGRPTWLRERWRPLLAFAVIEIMVPWGLLSDAERHITSSMTGLLIAASPILAVLIGRLAGDTERLGATRLAGLGVGIAGVLVLAGPALGEGSPWAIVEVLLVAVCYATAPLIAARRLSDVPALPMTAVCLGGAALVYAAPAALTWPQTLPDGRVLAALAGLAVICTALAFIVFFALIREVGPSRALVFTYVNPAVAVTAGVLVLGEPLTASIVVAFALILAGSVLATASRDRKTVTAPVASPECR</sequence>
<gene>
    <name evidence="8" type="ORF">FB388_6250</name>
</gene>
<evidence type="ECO:0000259" key="7">
    <source>
        <dbReference type="Pfam" id="PF00892"/>
    </source>
</evidence>
<organism evidence="8 9">
    <name type="scientific">Pseudonocardia cypriaca</name>
    <dbReference type="NCBI Taxonomy" id="882449"/>
    <lineage>
        <taxon>Bacteria</taxon>
        <taxon>Bacillati</taxon>
        <taxon>Actinomycetota</taxon>
        <taxon>Actinomycetes</taxon>
        <taxon>Pseudonocardiales</taxon>
        <taxon>Pseudonocardiaceae</taxon>
        <taxon>Pseudonocardia</taxon>
    </lineage>
</organism>
<accession>A0A543FYT4</accession>
<feature type="transmembrane region" description="Helical" evidence="6">
    <location>
        <begin position="208"/>
        <end position="230"/>
    </location>
</feature>
<dbReference type="PANTHER" id="PTHR32322:SF9">
    <property type="entry name" value="AMINO-ACID METABOLITE EFFLUX PUMP-RELATED"/>
    <property type="match status" value="1"/>
</dbReference>
<evidence type="ECO:0000256" key="4">
    <source>
        <dbReference type="ARBA" id="ARBA00022989"/>
    </source>
</evidence>
<feature type="transmembrane region" description="Helical" evidence="6">
    <location>
        <begin position="88"/>
        <end position="111"/>
    </location>
</feature>
<feature type="domain" description="EamA" evidence="7">
    <location>
        <begin position="147"/>
        <end position="279"/>
    </location>
</feature>
<comment type="similarity">
    <text evidence="2">Belongs to the EamA transporter family.</text>
</comment>
<keyword evidence="4 6" id="KW-1133">Transmembrane helix</keyword>
<name>A0A543FYT4_9PSEU</name>
<feature type="transmembrane region" description="Helical" evidence="6">
    <location>
        <begin position="123"/>
        <end position="141"/>
    </location>
</feature>
<dbReference type="OrthoDB" id="4630069at2"/>
<protein>
    <submittedName>
        <fullName evidence="8">Drug/metabolite transporter (DMT)-like permease</fullName>
    </submittedName>
</protein>
<dbReference type="RefSeq" id="WP_142105702.1">
    <property type="nucleotide sequence ID" value="NZ_VFPH01000002.1"/>
</dbReference>
<reference evidence="8 9" key="1">
    <citation type="submission" date="2019-06" db="EMBL/GenBank/DDBJ databases">
        <title>Sequencing the genomes of 1000 actinobacteria strains.</title>
        <authorList>
            <person name="Klenk H.-P."/>
        </authorList>
    </citation>
    <scope>NUCLEOTIDE SEQUENCE [LARGE SCALE GENOMIC DNA]</scope>
    <source>
        <strain evidence="8 9">DSM 45511</strain>
    </source>
</reference>
<comment type="subcellular location">
    <subcellularLocation>
        <location evidence="1">Membrane</location>
        <topology evidence="1">Multi-pass membrane protein</topology>
    </subcellularLocation>
</comment>
<keyword evidence="9" id="KW-1185">Reference proteome</keyword>
<evidence type="ECO:0000313" key="8">
    <source>
        <dbReference type="EMBL" id="TQM38998.1"/>
    </source>
</evidence>
<comment type="caution">
    <text evidence="8">The sequence shown here is derived from an EMBL/GenBank/DDBJ whole genome shotgun (WGS) entry which is preliminary data.</text>
</comment>
<feature type="transmembrane region" description="Helical" evidence="6">
    <location>
        <begin position="237"/>
        <end position="257"/>
    </location>
</feature>
<dbReference type="GO" id="GO:0016020">
    <property type="term" value="C:membrane"/>
    <property type="evidence" value="ECO:0007669"/>
    <property type="project" value="UniProtKB-SubCell"/>
</dbReference>
<dbReference type="InterPro" id="IPR000620">
    <property type="entry name" value="EamA_dom"/>
</dbReference>
<evidence type="ECO:0000256" key="3">
    <source>
        <dbReference type="ARBA" id="ARBA00022692"/>
    </source>
</evidence>
<dbReference type="InterPro" id="IPR050638">
    <property type="entry name" value="AA-Vitamin_Transporters"/>
</dbReference>
<evidence type="ECO:0000313" key="9">
    <source>
        <dbReference type="Proteomes" id="UP000319818"/>
    </source>
</evidence>
<dbReference type="InterPro" id="IPR037185">
    <property type="entry name" value="EmrE-like"/>
</dbReference>
<dbReference type="Pfam" id="PF00892">
    <property type="entry name" value="EamA"/>
    <property type="match status" value="2"/>
</dbReference>
<evidence type="ECO:0000256" key="6">
    <source>
        <dbReference type="SAM" id="Phobius"/>
    </source>
</evidence>